<organism evidence="1 2">
    <name type="scientific">Meloidogyne enterolobii</name>
    <name type="common">Root-knot nematode worm</name>
    <name type="synonym">Meloidogyne mayaguensis</name>
    <dbReference type="NCBI Taxonomy" id="390850"/>
    <lineage>
        <taxon>Eukaryota</taxon>
        <taxon>Metazoa</taxon>
        <taxon>Ecdysozoa</taxon>
        <taxon>Nematoda</taxon>
        <taxon>Chromadorea</taxon>
        <taxon>Rhabditida</taxon>
        <taxon>Tylenchina</taxon>
        <taxon>Tylenchomorpha</taxon>
        <taxon>Tylenchoidea</taxon>
        <taxon>Meloidogynidae</taxon>
        <taxon>Meloidogyninae</taxon>
        <taxon>Meloidogyne</taxon>
    </lineage>
</organism>
<comment type="caution">
    <text evidence="1">The sequence shown here is derived from an EMBL/GenBank/DDBJ whole genome shotgun (WGS) entry which is preliminary data.</text>
</comment>
<dbReference type="InterPro" id="IPR040807">
    <property type="entry name" value="DUF5522"/>
</dbReference>
<dbReference type="EMBL" id="CAJEWN010000113">
    <property type="protein sequence ID" value="CAD2165957.1"/>
    <property type="molecule type" value="Genomic_DNA"/>
</dbReference>
<proteinExistence type="predicted"/>
<name>A0A6V7UW20_MELEN</name>
<gene>
    <name evidence="1" type="ORF">MENT_LOCUS17510</name>
</gene>
<dbReference type="Proteomes" id="UP000580250">
    <property type="component" value="Unassembled WGS sequence"/>
</dbReference>
<dbReference type="AlphaFoldDB" id="A0A6V7UW20"/>
<accession>A0A6V7UW20</accession>
<evidence type="ECO:0000313" key="1">
    <source>
        <dbReference type="EMBL" id="CAD2165957.1"/>
    </source>
</evidence>
<protein>
    <submittedName>
        <fullName evidence="1">Uncharacterized protein</fullName>
    </submittedName>
</protein>
<sequence>MLFKRIIYLSKLPLKLNKFKNASTAPVPEEAIQQSKYKCPFTGFIIDTISKHLYDGRCCGNGCRHCAYQLEGCNEEVKSSLVWNGAYYV</sequence>
<dbReference type="OrthoDB" id="274765at2759"/>
<reference evidence="1 2" key="1">
    <citation type="submission" date="2020-08" db="EMBL/GenBank/DDBJ databases">
        <authorList>
            <person name="Koutsovoulos G."/>
            <person name="Danchin GJ E."/>
        </authorList>
    </citation>
    <scope>NUCLEOTIDE SEQUENCE [LARGE SCALE GENOMIC DNA]</scope>
</reference>
<dbReference type="Pfam" id="PF17653">
    <property type="entry name" value="DUF5522"/>
    <property type="match status" value="1"/>
</dbReference>
<evidence type="ECO:0000313" key="2">
    <source>
        <dbReference type="Proteomes" id="UP000580250"/>
    </source>
</evidence>